<dbReference type="GO" id="GO:0016705">
    <property type="term" value="F:oxidoreductase activity, acting on paired donors, with incorporation or reduction of molecular oxygen"/>
    <property type="evidence" value="ECO:0007669"/>
    <property type="project" value="InterPro"/>
</dbReference>
<evidence type="ECO:0000256" key="11">
    <source>
        <dbReference type="ARBA" id="ARBA00023033"/>
    </source>
</evidence>
<dbReference type="Proteomes" id="UP000283269">
    <property type="component" value="Unassembled WGS sequence"/>
</dbReference>
<evidence type="ECO:0000256" key="2">
    <source>
        <dbReference type="ARBA" id="ARBA00004370"/>
    </source>
</evidence>
<comment type="cofactor">
    <cofactor evidence="1 13">
        <name>heme</name>
        <dbReference type="ChEBI" id="CHEBI:30413"/>
    </cofactor>
</comment>
<evidence type="ECO:0000256" key="8">
    <source>
        <dbReference type="ARBA" id="ARBA00022989"/>
    </source>
</evidence>
<dbReference type="AlphaFoldDB" id="A0A409VMN0"/>
<comment type="pathway">
    <text evidence="3">Secondary metabolite biosynthesis; terpenoid biosynthesis.</text>
</comment>
<organism evidence="14 15">
    <name type="scientific">Psilocybe cyanescens</name>
    <dbReference type="NCBI Taxonomy" id="93625"/>
    <lineage>
        <taxon>Eukaryota</taxon>
        <taxon>Fungi</taxon>
        <taxon>Dikarya</taxon>
        <taxon>Basidiomycota</taxon>
        <taxon>Agaricomycotina</taxon>
        <taxon>Agaricomycetes</taxon>
        <taxon>Agaricomycetidae</taxon>
        <taxon>Agaricales</taxon>
        <taxon>Agaricineae</taxon>
        <taxon>Strophariaceae</taxon>
        <taxon>Psilocybe</taxon>
    </lineage>
</organism>
<comment type="similarity">
    <text evidence="4">Belongs to the cytochrome P450 family.</text>
</comment>
<reference evidence="14 15" key="1">
    <citation type="journal article" date="2018" name="Evol. Lett.">
        <title>Horizontal gene cluster transfer increased hallucinogenic mushroom diversity.</title>
        <authorList>
            <person name="Reynolds H.T."/>
            <person name="Vijayakumar V."/>
            <person name="Gluck-Thaler E."/>
            <person name="Korotkin H.B."/>
            <person name="Matheny P.B."/>
            <person name="Slot J.C."/>
        </authorList>
    </citation>
    <scope>NUCLEOTIDE SEQUENCE [LARGE SCALE GENOMIC DNA]</scope>
    <source>
        <strain evidence="14 15">2631</strain>
    </source>
</reference>
<evidence type="ECO:0000256" key="5">
    <source>
        <dbReference type="ARBA" id="ARBA00022617"/>
    </source>
</evidence>
<keyword evidence="7 13" id="KW-0479">Metal-binding</keyword>
<dbReference type="GO" id="GO:0004497">
    <property type="term" value="F:monooxygenase activity"/>
    <property type="evidence" value="ECO:0007669"/>
    <property type="project" value="UniProtKB-KW"/>
</dbReference>
<dbReference type="PANTHER" id="PTHR24305">
    <property type="entry name" value="CYTOCHROME P450"/>
    <property type="match status" value="1"/>
</dbReference>
<gene>
    <name evidence="14" type="ORF">CVT25_006063</name>
</gene>
<comment type="caution">
    <text evidence="14">The sequence shown here is derived from an EMBL/GenBank/DDBJ whole genome shotgun (WGS) entry which is preliminary data.</text>
</comment>
<name>A0A409VMN0_PSICY</name>
<evidence type="ECO:0000256" key="13">
    <source>
        <dbReference type="PIRSR" id="PIRSR602401-1"/>
    </source>
</evidence>
<keyword evidence="5 13" id="KW-0349">Heme</keyword>
<protein>
    <recommendedName>
        <fullName evidence="16">Cytochrome P450</fullName>
    </recommendedName>
</protein>
<dbReference type="PRINTS" id="PR00385">
    <property type="entry name" value="P450"/>
</dbReference>
<dbReference type="Gene3D" id="1.10.630.10">
    <property type="entry name" value="Cytochrome P450"/>
    <property type="match status" value="1"/>
</dbReference>
<dbReference type="GO" id="GO:0016020">
    <property type="term" value="C:membrane"/>
    <property type="evidence" value="ECO:0007669"/>
    <property type="project" value="UniProtKB-SubCell"/>
</dbReference>
<dbReference type="GO" id="GO:0005506">
    <property type="term" value="F:iron ion binding"/>
    <property type="evidence" value="ECO:0007669"/>
    <property type="project" value="InterPro"/>
</dbReference>
<dbReference type="InterPro" id="IPR036396">
    <property type="entry name" value="Cyt_P450_sf"/>
</dbReference>
<evidence type="ECO:0000256" key="6">
    <source>
        <dbReference type="ARBA" id="ARBA00022692"/>
    </source>
</evidence>
<accession>A0A409VMN0</accession>
<comment type="subcellular location">
    <subcellularLocation>
        <location evidence="2">Membrane</location>
    </subcellularLocation>
</comment>
<sequence>MIALILRAFALCALSWAGWRIFRKIFLKSALDNIPGPPAKSWKGIFPDVFNPDAWDFHRKMAETYGSVIKIKALFGENQLYVFDPKAMHQIVVKDQYIYEETSSFIEGNKIIFGHGLLGTLGEQHRKQRKMLNPVFSIAHMREMVPIFYHVTYKLRDALLNRVKNGPQEIDLLLWMSRTALELIGQSGLGYSFDSLEEDAPTHPYSTSAKKLGPVSFKLLFPRTYLLSMLVKIGTPGFRRSIINWLPFKTLHQLRDIVDIMHGTSVKILESKKKALMEGDEAVARQVGQGKDILSILLRANMDALDADKLADEEVLAQLSTLIFAAMDTTSGALSRILHLLATHPDVQDKLRQEIAEARERLGGDFSYDELVGLPYLDAICRETLRLYAPVSVVTRTTRQDVVLPLSSPIRGIDGKEITEIPIPNNTNIIIGIMASNRNPELWGPDSYEWKPERWLKPLPDTLISAHLPGIYSNLMTFLGGGRACIGFKFSQLEMKVVLSVLIESFRFSLPEKKIIWQMNGIAAPTTHDVTNTHNQLPLIVELAK</sequence>
<keyword evidence="12" id="KW-0472">Membrane</keyword>
<evidence type="ECO:0008006" key="16">
    <source>
        <dbReference type="Google" id="ProtNLM"/>
    </source>
</evidence>
<evidence type="ECO:0000256" key="4">
    <source>
        <dbReference type="ARBA" id="ARBA00010617"/>
    </source>
</evidence>
<evidence type="ECO:0000313" key="14">
    <source>
        <dbReference type="EMBL" id="PPQ67522.1"/>
    </source>
</evidence>
<dbReference type="STRING" id="93625.A0A409VMN0"/>
<keyword evidence="15" id="KW-1185">Reference proteome</keyword>
<dbReference type="PRINTS" id="PR00463">
    <property type="entry name" value="EP450I"/>
</dbReference>
<dbReference type="PANTHER" id="PTHR24305:SF166">
    <property type="entry name" value="CYTOCHROME P450 12A4, MITOCHONDRIAL-RELATED"/>
    <property type="match status" value="1"/>
</dbReference>
<dbReference type="SUPFAM" id="SSF48264">
    <property type="entry name" value="Cytochrome P450"/>
    <property type="match status" value="1"/>
</dbReference>
<dbReference type="InterPro" id="IPR001128">
    <property type="entry name" value="Cyt_P450"/>
</dbReference>
<evidence type="ECO:0000256" key="12">
    <source>
        <dbReference type="ARBA" id="ARBA00023136"/>
    </source>
</evidence>
<evidence type="ECO:0000256" key="9">
    <source>
        <dbReference type="ARBA" id="ARBA00023002"/>
    </source>
</evidence>
<dbReference type="InParanoid" id="A0A409VMN0"/>
<dbReference type="GO" id="GO:0020037">
    <property type="term" value="F:heme binding"/>
    <property type="evidence" value="ECO:0007669"/>
    <property type="project" value="InterPro"/>
</dbReference>
<keyword evidence="9" id="KW-0560">Oxidoreductase</keyword>
<evidence type="ECO:0000256" key="7">
    <source>
        <dbReference type="ARBA" id="ARBA00022723"/>
    </source>
</evidence>
<feature type="binding site" description="axial binding residue" evidence="13">
    <location>
        <position position="485"/>
    </location>
    <ligand>
        <name>heme</name>
        <dbReference type="ChEBI" id="CHEBI:30413"/>
    </ligand>
    <ligandPart>
        <name>Fe</name>
        <dbReference type="ChEBI" id="CHEBI:18248"/>
    </ligandPart>
</feature>
<dbReference type="Pfam" id="PF00067">
    <property type="entry name" value="p450"/>
    <property type="match status" value="1"/>
</dbReference>
<dbReference type="CDD" id="cd11069">
    <property type="entry name" value="CYP_FUM15-like"/>
    <property type="match status" value="1"/>
</dbReference>
<keyword evidence="10 13" id="KW-0408">Iron</keyword>
<keyword evidence="6" id="KW-0812">Transmembrane</keyword>
<keyword evidence="11" id="KW-0503">Monooxygenase</keyword>
<evidence type="ECO:0000313" key="15">
    <source>
        <dbReference type="Proteomes" id="UP000283269"/>
    </source>
</evidence>
<evidence type="ECO:0000256" key="3">
    <source>
        <dbReference type="ARBA" id="ARBA00004721"/>
    </source>
</evidence>
<dbReference type="InterPro" id="IPR050121">
    <property type="entry name" value="Cytochrome_P450_monoxygenase"/>
</dbReference>
<keyword evidence="8" id="KW-1133">Transmembrane helix</keyword>
<dbReference type="InterPro" id="IPR002401">
    <property type="entry name" value="Cyt_P450_E_grp-I"/>
</dbReference>
<evidence type="ECO:0000256" key="10">
    <source>
        <dbReference type="ARBA" id="ARBA00023004"/>
    </source>
</evidence>
<evidence type="ECO:0000256" key="1">
    <source>
        <dbReference type="ARBA" id="ARBA00001971"/>
    </source>
</evidence>
<proteinExistence type="inferred from homology"/>
<dbReference type="EMBL" id="NHYD01003973">
    <property type="protein sequence ID" value="PPQ67522.1"/>
    <property type="molecule type" value="Genomic_DNA"/>
</dbReference>
<dbReference type="OrthoDB" id="1470350at2759"/>